<evidence type="ECO:0000313" key="1">
    <source>
        <dbReference type="EMBL" id="KAK3670648.1"/>
    </source>
</evidence>
<proteinExistence type="predicted"/>
<dbReference type="AlphaFoldDB" id="A0AAE0TNH8"/>
<protein>
    <submittedName>
        <fullName evidence="1">Uncharacterized protein</fullName>
    </submittedName>
</protein>
<name>A0AAE0TNH8_9PEZI</name>
<dbReference type="Proteomes" id="UP001274830">
    <property type="component" value="Unassembled WGS sequence"/>
</dbReference>
<accession>A0AAE0TNH8</accession>
<keyword evidence="2" id="KW-1185">Reference proteome</keyword>
<dbReference type="EMBL" id="JAUTXT010000053">
    <property type="protein sequence ID" value="KAK3670648.1"/>
    <property type="molecule type" value="Genomic_DNA"/>
</dbReference>
<organism evidence="1 2">
    <name type="scientific">Recurvomyces mirabilis</name>
    <dbReference type="NCBI Taxonomy" id="574656"/>
    <lineage>
        <taxon>Eukaryota</taxon>
        <taxon>Fungi</taxon>
        <taxon>Dikarya</taxon>
        <taxon>Ascomycota</taxon>
        <taxon>Pezizomycotina</taxon>
        <taxon>Dothideomycetes</taxon>
        <taxon>Dothideomycetidae</taxon>
        <taxon>Mycosphaerellales</taxon>
        <taxon>Teratosphaeriaceae</taxon>
        <taxon>Recurvomyces</taxon>
    </lineage>
</organism>
<reference evidence="1" key="1">
    <citation type="submission" date="2023-07" db="EMBL/GenBank/DDBJ databases">
        <title>Black Yeasts Isolated from many extreme environments.</title>
        <authorList>
            <person name="Coleine C."/>
            <person name="Stajich J.E."/>
            <person name="Selbmann L."/>
        </authorList>
    </citation>
    <scope>NUCLEOTIDE SEQUENCE</scope>
    <source>
        <strain evidence="1">CCFEE 5485</strain>
    </source>
</reference>
<sequence length="145" mass="16138">MAMQPGFSTFGATHVLETIPPDRQRTHGLLNVLKAPERLRYQNAFLTSELQEIFDNAPTLPAKLRENIKSGADAGNHRSLDDDCPTCSLKLEVMDRVRCTTHGNNLLTGFFKQWAKVKAGDVLCGSDLHEACFKQWAKVKAGGRR</sequence>
<evidence type="ECO:0000313" key="2">
    <source>
        <dbReference type="Proteomes" id="UP001274830"/>
    </source>
</evidence>
<comment type="caution">
    <text evidence="1">The sequence shown here is derived from an EMBL/GenBank/DDBJ whole genome shotgun (WGS) entry which is preliminary data.</text>
</comment>
<gene>
    <name evidence="1" type="ORF">LTR78_009483</name>
</gene>